<comment type="caution">
    <text evidence="6">The sequence shown here is derived from an EMBL/GenBank/DDBJ whole genome shotgun (WGS) entry which is preliminary data.</text>
</comment>
<reference evidence="6 7" key="1">
    <citation type="submission" date="2024-01" db="EMBL/GenBank/DDBJ databases">
        <title>Genome assemblies of Stephania.</title>
        <authorList>
            <person name="Yang L."/>
        </authorList>
    </citation>
    <scope>NUCLEOTIDE SEQUENCE [LARGE SCALE GENOMIC DNA]</scope>
    <source>
        <strain evidence="6">JXDWG</strain>
        <tissue evidence="6">Leaf</tissue>
    </source>
</reference>
<dbReference type="InterPro" id="IPR053031">
    <property type="entry name" value="Cuticle_assoc_protein"/>
</dbReference>
<evidence type="ECO:0000259" key="5">
    <source>
        <dbReference type="PROSITE" id="PS50808"/>
    </source>
</evidence>
<dbReference type="GO" id="GO:0005634">
    <property type="term" value="C:nucleus"/>
    <property type="evidence" value="ECO:0007669"/>
    <property type="project" value="TreeGrafter"/>
</dbReference>
<evidence type="ECO:0000313" key="6">
    <source>
        <dbReference type="EMBL" id="KAK9126722.1"/>
    </source>
</evidence>
<gene>
    <name evidence="6" type="ORF">Scep_015568</name>
</gene>
<dbReference type="GO" id="GO:0006357">
    <property type="term" value="P:regulation of transcription by RNA polymerase II"/>
    <property type="evidence" value="ECO:0007669"/>
    <property type="project" value="TreeGrafter"/>
</dbReference>
<keyword evidence="1" id="KW-0479">Metal-binding</keyword>
<accession>A0AAP0J5L7</accession>
<dbReference type="PANTHER" id="PTHR34396">
    <property type="entry name" value="OS03G0264950 PROTEIN-RELATED"/>
    <property type="match status" value="1"/>
</dbReference>
<dbReference type="InterPro" id="IPR003656">
    <property type="entry name" value="Znf_BED"/>
</dbReference>
<dbReference type="AlphaFoldDB" id="A0AAP0J5L7"/>
<dbReference type="SUPFAM" id="SSF57667">
    <property type="entry name" value="beta-beta-alpha zinc fingers"/>
    <property type="match status" value="1"/>
</dbReference>
<dbReference type="GO" id="GO:0008270">
    <property type="term" value="F:zinc ion binding"/>
    <property type="evidence" value="ECO:0007669"/>
    <property type="project" value="UniProtKB-KW"/>
</dbReference>
<sequence length="119" mass="13773">MLGTGYYASISTPPFYAYNCLWKSCSPTKLNNINDDEFDTNSIDAIELEHTNDDDDACDKDTNLQRKRKKTSNVWRHFEELPKGIDGRKRAKCNYCKSEYIHDSRFGTGNLQRHICILS</sequence>
<protein>
    <recommendedName>
        <fullName evidence="5">BED-type domain-containing protein</fullName>
    </recommendedName>
</protein>
<dbReference type="PROSITE" id="PS50808">
    <property type="entry name" value="ZF_BED"/>
    <property type="match status" value="1"/>
</dbReference>
<evidence type="ECO:0000256" key="1">
    <source>
        <dbReference type="ARBA" id="ARBA00022723"/>
    </source>
</evidence>
<dbReference type="InterPro" id="IPR036236">
    <property type="entry name" value="Znf_C2H2_sf"/>
</dbReference>
<dbReference type="Proteomes" id="UP001419268">
    <property type="component" value="Unassembled WGS sequence"/>
</dbReference>
<organism evidence="6 7">
    <name type="scientific">Stephania cephalantha</name>
    <dbReference type="NCBI Taxonomy" id="152367"/>
    <lineage>
        <taxon>Eukaryota</taxon>
        <taxon>Viridiplantae</taxon>
        <taxon>Streptophyta</taxon>
        <taxon>Embryophyta</taxon>
        <taxon>Tracheophyta</taxon>
        <taxon>Spermatophyta</taxon>
        <taxon>Magnoliopsida</taxon>
        <taxon>Ranunculales</taxon>
        <taxon>Menispermaceae</taxon>
        <taxon>Menispermoideae</taxon>
        <taxon>Cissampelideae</taxon>
        <taxon>Stephania</taxon>
    </lineage>
</organism>
<proteinExistence type="predicted"/>
<keyword evidence="2 4" id="KW-0863">Zinc-finger</keyword>
<dbReference type="PANTHER" id="PTHR34396:SF24">
    <property type="entry name" value="BED-TYPE DOMAIN-CONTAINING PROTEIN"/>
    <property type="match status" value="1"/>
</dbReference>
<dbReference type="GO" id="GO:1990837">
    <property type="term" value="F:sequence-specific double-stranded DNA binding"/>
    <property type="evidence" value="ECO:0007669"/>
    <property type="project" value="TreeGrafter"/>
</dbReference>
<name>A0AAP0J5L7_9MAGN</name>
<evidence type="ECO:0000313" key="7">
    <source>
        <dbReference type="Proteomes" id="UP001419268"/>
    </source>
</evidence>
<dbReference type="EMBL" id="JBBNAG010000006">
    <property type="protein sequence ID" value="KAK9126722.1"/>
    <property type="molecule type" value="Genomic_DNA"/>
</dbReference>
<keyword evidence="7" id="KW-1185">Reference proteome</keyword>
<dbReference type="Pfam" id="PF02892">
    <property type="entry name" value="zf-BED"/>
    <property type="match status" value="1"/>
</dbReference>
<feature type="domain" description="BED-type" evidence="5">
    <location>
        <begin position="69"/>
        <end position="119"/>
    </location>
</feature>
<dbReference type="SMART" id="SM00614">
    <property type="entry name" value="ZnF_BED"/>
    <property type="match status" value="1"/>
</dbReference>
<evidence type="ECO:0000256" key="4">
    <source>
        <dbReference type="PROSITE-ProRule" id="PRU00027"/>
    </source>
</evidence>
<evidence type="ECO:0000256" key="2">
    <source>
        <dbReference type="ARBA" id="ARBA00022771"/>
    </source>
</evidence>
<evidence type="ECO:0000256" key="3">
    <source>
        <dbReference type="ARBA" id="ARBA00022833"/>
    </source>
</evidence>
<keyword evidence="3" id="KW-0862">Zinc</keyword>